<dbReference type="AlphaFoldDB" id="A0AAW6FSV2"/>
<sequence length="128" mass="14996">MKRIIYIMLCIAFFGVSNYQIKANDKIDSIFLNDQIDLEEYIENMFCELEDDDIVYQVNHGGYLFSTSVDSNQLKEDFLNLNKDAKLTKMTVKQAKEKTKFELIDDYLCGRIELTKNSDISIIQKETR</sequence>
<reference evidence="1" key="1">
    <citation type="submission" date="2023-01" db="EMBL/GenBank/DDBJ databases">
        <title>Human gut microbiome strain richness.</title>
        <authorList>
            <person name="Chen-Liaw A."/>
        </authorList>
    </citation>
    <scope>NUCLEOTIDE SEQUENCE</scope>
    <source>
        <strain evidence="1">D55st1_G4_D55t1_190419</strain>
    </source>
</reference>
<gene>
    <name evidence="1" type="ORF">POG00_08155</name>
</gene>
<evidence type="ECO:0000313" key="2">
    <source>
        <dbReference type="Proteomes" id="UP001220658"/>
    </source>
</evidence>
<dbReference type="Proteomes" id="UP001220658">
    <property type="component" value="Unassembled WGS sequence"/>
</dbReference>
<name>A0AAW6FSV2_9FIRM</name>
<organism evidence="1 2">
    <name type="scientific">Faecalitalea cylindroides</name>
    <dbReference type="NCBI Taxonomy" id="39483"/>
    <lineage>
        <taxon>Bacteria</taxon>
        <taxon>Bacillati</taxon>
        <taxon>Bacillota</taxon>
        <taxon>Erysipelotrichia</taxon>
        <taxon>Erysipelotrichales</taxon>
        <taxon>Erysipelotrichaceae</taxon>
        <taxon>Faecalitalea</taxon>
    </lineage>
</organism>
<dbReference type="EMBL" id="JAQNCK010000022">
    <property type="protein sequence ID" value="MDC0828684.1"/>
    <property type="molecule type" value="Genomic_DNA"/>
</dbReference>
<dbReference type="RefSeq" id="WP_195191525.1">
    <property type="nucleotide sequence ID" value="NZ_JADMUL010000023.1"/>
</dbReference>
<protein>
    <submittedName>
        <fullName evidence="1">Uncharacterized protein</fullName>
    </submittedName>
</protein>
<proteinExistence type="predicted"/>
<accession>A0AAW6FSV2</accession>
<evidence type="ECO:0000313" key="1">
    <source>
        <dbReference type="EMBL" id="MDC0828684.1"/>
    </source>
</evidence>
<comment type="caution">
    <text evidence="1">The sequence shown here is derived from an EMBL/GenBank/DDBJ whole genome shotgun (WGS) entry which is preliminary data.</text>
</comment>